<proteinExistence type="predicted"/>
<evidence type="ECO:0000313" key="3">
    <source>
        <dbReference type="Proteomes" id="UP000762676"/>
    </source>
</evidence>
<evidence type="ECO:0000256" key="1">
    <source>
        <dbReference type="SAM" id="Phobius"/>
    </source>
</evidence>
<gene>
    <name evidence="2" type="ORF">ElyMa_006027600</name>
</gene>
<evidence type="ECO:0000313" key="2">
    <source>
        <dbReference type="EMBL" id="GFR85407.1"/>
    </source>
</evidence>
<comment type="caution">
    <text evidence="2">The sequence shown here is derived from an EMBL/GenBank/DDBJ whole genome shotgun (WGS) entry which is preliminary data.</text>
</comment>
<keyword evidence="1" id="KW-0472">Membrane</keyword>
<dbReference type="AlphaFoldDB" id="A0AAV4GI78"/>
<name>A0AAV4GI78_9GAST</name>
<keyword evidence="3" id="KW-1185">Reference proteome</keyword>
<dbReference type="EMBL" id="BMAT01012082">
    <property type="protein sequence ID" value="GFR85407.1"/>
    <property type="molecule type" value="Genomic_DNA"/>
</dbReference>
<organism evidence="2 3">
    <name type="scientific">Elysia marginata</name>
    <dbReference type="NCBI Taxonomy" id="1093978"/>
    <lineage>
        <taxon>Eukaryota</taxon>
        <taxon>Metazoa</taxon>
        <taxon>Spiralia</taxon>
        <taxon>Lophotrochozoa</taxon>
        <taxon>Mollusca</taxon>
        <taxon>Gastropoda</taxon>
        <taxon>Heterobranchia</taxon>
        <taxon>Euthyneura</taxon>
        <taxon>Panpulmonata</taxon>
        <taxon>Sacoglossa</taxon>
        <taxon>Placobranchoidea</taxon>
        <taxon>Plakobranchidae</taxon>
        <taxon>Elysia</taxon>
    </lineage>
</organism>
<sequence length="191" mass="20871">MTSAWAHRWLWGRAGSIAEGFLVYFLGLSSMYILMAIAVDSFDDVDDGHDECGYFDVDGDDDSGYFDVERHDECGYFDVDGDDDSGYFDDDGDDVRDSNGGVMVVMVGVMVMGMVVGMMVRVVVGIMTMMVSTVIMVVMMLVVMGGDSDDEDVVVVTGEYHPGNCEDGDEGDDVSAILITCTINKRFISLF</sequence>
<feature type="transmembrane region" description="Helical" evidence="1">
    <location>
        <begin position="21"/>
        <end position="39"/>
    </location>
</feature>
<reference evidence="2 3" key="1">
    <citation type="journal article" date="2021" name="Elife">
        <title>Chloroplast acquisition without the gene transfer in kleptoplastic sea slugs, Plakobranchus ocellatus.</title>
        <authorList>
            <person name="Maeda T."/>
            <person name="Takahashi S."/>
            <person name="Yoshida T."/>
            <person name="Shimamura S."/>
            <person name="Takaki Y."/>
            <person name="Nagai Y."/>
            <person name="Toyoda A."/>
            <person name="Suzuki Y."/>
            <person name="Arimoto A."/>
            <person name="Ishii H."/>
            <person name="Satoh N."/>
            <person name="Nishiyama T."/>
            <person name="Hasebe M."/>
            <person name="Maruyama T."/>
            <person name="Minagawa J."/>
            <person name="Obokata J."/>
            <person name="Shigenobu S."/>
        </authorList>
    </citation>
    <scope>NUCLEOTIDE SEQUENCE [LARGE SCALE GENOMIC DNA]</scope>
</reference>
<keyword evidence="1" id="KW-0812">Transmembrane</keyword>
<accession>A0AAV4GI78</accession>
<protein>
    <submittedName>
        <fullName evidence="2">Uncharacterized protein</fullName>
    </submittedName>
</protein>
<feature type="transmembrane region" description="Helical" evidence="1">
    <location>
        <begin position="98"/>
        <end position="116"/>
    </location>
</feature>
<feature type="transmembrane region" description="Helical" evidence="1">
    <location>
        <begin position="123"/>
        <end position="144"/>
    </location>
</feature>
<keyword evidence="1" id="KW-1133">Transmembrane helix</keyword>
<dbReference type="Proteomes" id="UP000762676">
    <property type="component" value="Unassembled WGS sequence"/>
</dbReference>